<gene>
    <name evidence="3" type="ORF">NT6N_09990</name>
</gene>
<dbReference type="EMBL" id="AP026866">
    <property type="protein sequence ID" value="BDS05959.1"/>
    <property type="molecule type" value="Genomic_DNA"/>
</dbReference>
<dbReference type="KEGG" id="osu:NT6N_09990"/>
<accession>A0AAT9FJ08</accession>
<feature type="transmembrane region" description="Helical" evidence="1">
    <location>
        <begin position="39"/>
        <end position="61"/>
    </location>
</feature>
<dbReference type="InterPro" id="IPR051599">
    <property type="entry name" value="Cell_Envelope_Assoc"/>
</dbReference>
<evidence type="ECO:0000313" key="3">
    <source>
        <dbReference type="EMBL" id="BDS05959.1"/>
    </source>
</evidence>
<keyword evidence="1" id="KW-0472">Membrane</keyword>
<evidence type="ECO:0000256" key="1">
    <source>
        <dbReference type="SAM" id="Phobius"/>
    </source>
</evidence>
<dbReference type="PANTHER" id="PTHR30336:SF6">
    <property type="entry name" value="INTEGRAL MEMBRANE PROTEIN"/>
    <property type="match status" value="1"/>
</dbReference>
<dbReference type="GO" id="GO:0005886">
    <property type="term" value="C:plasma membrane"/>
    <property type="evidence" value="ECO:0007669"/>
    <property type="project" value="TreeGrafter"/>
</dbReference>
<keyword evidence="1" id="KW-0812">Transmembrane</keyword>
<evidence type="ECO:0000259" key="2">
    <source>
        <dbReference type="Pfam" id="PF02698"/>
    </source>
</evidence>
<reference evidence="3" key="1">
    <citation type="submission" date="2024-07" db="EMBL/GenBank/DDBJ databases">
        <title>Complete genome sequence of Verrucomicrobiaceae bacterium NT6N.</title>
        <authorList>
            <person name="Huang C."/>
            <person name="Takami H."/>
            <person name="Hamasaki K."/>
        </authorList>
    </citation>
    <scope>NUCLEOTIDE SEQUENCE</scope>
    <source>
        <strain evidence="3">NT6N</strain>
    </source>
</reference>
<dbReference type="CDD" id="cd06259">
    <property type="entry name" value="YdcF-like"/>
    <property type="match status" value="1"/>
</dbReference>
<organism evidence="3">
    <name type="scientific">Oceaniferula spumae</name>
    <dbReference type="NCBI Taxonomy" id="2979115"/>
    <lineage>
        <taxon>Bacteria</taxon>
        <taxon>Pseudomonadati</taxon>
        <taxon>Verrucomicrobiota</taxon>
        <taxon>Verrucomicrobiia</taxon>
        <taxon>Verrucomicrobiales</taxon>
        <taxon>Verrucomicrobiaceae</taxon>
        <taxon>Oceaniferula</taxon>
    </lineage>
</organism>
<protein>
    <recommendedName>
        <fullName evidence="2">DUF218 domain-containing protein</fullName>
    </recommendedName>
</protein>
<proteinExistence type="predicted"/>
<dbReference type="Pfam" id="PF02698">
    <property type="entry name" value="DUF218"/>
    <property type="match status" value="1"/>
</dbReference>
<dbReference type="PANTHER" id="PTHR30336">
    <property type="entry name" value="INNER MEMBRANE PROTEIN, PROBABLE PERMEASE"/>
    <property type="match status" value="1"/>
</dbReference>
<name>A0AAT9FJ08_9BACT</name>
<dbReference type="InterPro" id="IPR003848">
    <property type="entry name" value="DUF218"/>
</dbReference>
<feature type="domain" description="DUF218" evidence="2">
    <location>
        <begin position="88"/>
        <end position="206"/>
    </location>
</feature>
<keyword evidence="1" id="KW-1133">Transmembrane helix</keyword>
<dbReference type="AlphaFoldDB" id="A0AAT9FJ08"/>
<sequence length="250" mass="28667">MRTIEMDSVEMAKRDVSTNSKTVLQKARAKSKSHWLVRWFKRLLVVLFLFFAGFFFFIWYANYAATRAGKDILFDKVSDVPHRQAGLVFGCSEKLGERDNLYFKYRIEAAAELWKAGKVDFLIVSGDNREKYYNEPVAMRKALVEAGVPFDKIVCDYAGLRTLDSVVRAKKIFGLNEVIFISQKFQNERAAYIAKANGMDVLGYNAQDVEGYAARKTEDREVLARVKMWLDVNITNKQPKHLGDPEPVPE</sequence>